<evidence type="ECO:0000313" key="3">
    <source>
        <dbReference type="Proteomes" id="UP000249577"/>
    </source>
</evidence>
<evidence type="ECO:0000256" key="1">
    <source>
        <dbReference type="SAM" id="MobiDB-lite"/>
    </source>
</evidence>
<reference evidence="2 3" key="1">
    <citation type="submission" date="2017-08" db="EMBL/GenBank/DDBJ databases">
        <title>Infants hospitalized years apart are colonized by the same room-sourced microbial strains.</title>
        <authorList>
            <person name="Brooks B."/>
            <person name="Olm M.R."/>
            <person name="Firek B.A."/>
            <person name="Baker R."/>
            <person name="Thomas B.C."/>
            <person name="Morowitz M.J."/>
            <person name="Banfield J.F."/>
        </authorList>
    </citation>
    <scope>NUCLEOTIDE SEQUENCE [LARGE SCALE GENOMIC DNA]</scope>
    <source>
        <strain evidence="2">S2_005_003_R2_43</strain>
    </source>
</reference>
<accession>A0A2W5KBH4</accession>
<name>A0A2W5KBH4_ANCNO</name>
<dbReference type="AlphaFoldDB" id="A0A2W5KBH4"/>
<dbReference type="EMBL" id="QFPN01000009">
    <property type="protein sequence ID" value="PZQ12325.1"/>
    <property type="molecule type" value="Genomic_DNA"/>
</dbReference>
<feature type="compositionally biased region" description="Basic residues" evidence="1">
    <location>
        <begin position="16"/>
        <end position="26"/>
    </location>
</feature>
<feature type="region of interest" description="Disordered" evidence="1">
    <location>
        <begin position="1"/>
        <end position="74"/>
    </location>
</feature>
<feature type="region of interest" description="Disordered" evidence="1">
    <location>
        <begin position="105"/>
        <end position="125"/>
    </location>
</feature>
<organism evidence="2 3">
    <name type="scientific">Ancylobacter novellus</name>
    <name type="common">Thiobacillus novellus</name>
    <dbReference type="NCBI Taxonomy" id="921"/>
    <lineage>
        <taxon>Bacteria</taxon>
        <taxon>Pseudomonadati</taxon>
        <taxon>Pseudomonadota</taxon>
        <taxon>Alphaproteobacteria</taxon>
        <taxon>Hyphomicrobiales</taxon>
        <taxon>Xanthobacteraceae</taxon>
        <taxon>Ancylobacter</taxon>
    </lineage>
</organism>
<gene>
    <name evidence="2" type="ORF">DI565_15955</name>
</gene>
<evidence type="ECO:0000313" key="2">
    <source>
        <dbReference type="EMBL" id="PZQ12325.1"/>
    </source>
</evidence>
<proteinExistence type="predicted"/>
<comment type="caution">
    <text evidence="2">The sequence shown here is derived from an EMBL/GenBank/DDBJ whole genome shotgun (WGS) entry which is preliminary data.</text>
</comment>
<dbReference type="Proteomes" id="UP000249577">
    <property type="component" value="Unassembled WGS sequence"/>
</dbReference>
<protein>
    <submittedName>
        <fullName evidence="2">Uncharacterized protein</fullName>
    </submittedName>
</protein>
<sequence>MPGFGPRLPTSAVRDRRLRHPRRAGFRRQASQPAGPARLSDSARKPPYRRRRQGLVVGGFKRRADDGGGSRSRSYASLQSLNVARVCLDINVFYADLRGRANRVAPRPSASSRLAEMAQSGQSDPQSGLGFQLIISAPMLEQWANVLQRHFTYTRVDAEQQSALLGEMARQGPLQAPPLIVVGSDFVPFATEEETRLEAARLAAQNAALSEGAAKKLFDEIQDDRHVLLAALAGGADLLATTNLADFKSPKAICFEREDVIAVPTASRPLVVARPSFAAYWLGQGVIPNWAFIEAHPSDFAPPSAPGSGRRGGG</sequence>